<proteinExistence type="predicted"/>
<dbReference type="EMBL" id="VSSQ01000548">
    <property type="protein sequence ID" value="MPL97301.1"/>
    <property type="molecule type" value="Genomic_DNA"/>
</dbReference>
<sequence length="236" mass="26591">MGIGGDGEPRRPHHARVGNVVEGGHGHMVRQAEGPPGFFPFVPGVVSFRRRRQRCVSHGTSFAGFRLRILLLRGACAGLHHGRRPQSAHLLRQFKPPHGLLDLLRTEPGILHGFPVFFDLPEVVLSKDDLIKSKGGKELVLRRFFSAFRSARLFTPVSETGHLSRGKAVDMADPRPYLLPKAHSSAVRRGRTYRLPPQNTRQNQDRRNPFCRSSHALRRLSRRLPDRPCFPPAPLR</sequence>
<evidence type="ECO:0000313" key="2">
    <source>
        <dbReference type="EMBL" id="MPL97301.1"/>
    </source>
</evidence>
<dbReference type="AlphaFoldDB" id="A0A644W0T4"/>
<accession>A0A644W0T4</accession>
<comment type="caution">
    <text evidence="2">The sequence shown here is derived from an EMBL/GenBank/DDBJ whole genome shotgun (WGS) entry which is preliminary data.</text>
</comment>
<organism evidence="2">
    <name type="scientific">bioreactor metagenome</name>
    <dbReference type="NCBI Taxonomy" id="1076179"/>
    <lineage>
        <taxon>unclassified sequences</taxon>
        <taxon>metagenomes</taxon>
        <taxon>ecological metagenomes</taxon>
    </lineage>
</organism>
<feature type="region of interest" description="Disordered" evidence="1">
    <location>
        <begin position="188"/>
        <end position="217"/>
    </location>
</feature>
<evidence type="ECO:0000256" key="1">
    <source>
        <dbReference type="SAM" id="MobiDB-lite"/>
    </source>
</evidence>
<reference evidence="2" key="1">
    <citation type="submission" date="2019-08" db="EMBL/GenBank/DDBJ databases">
        <authorList>
            <person name="Kucharzyk K."/>
            <person name="Murdoch R.W."/>
            <person name="Higgins S."/>
            <person name="Loffler F."/>
        </authorList>
    </citation>
    <scope>NUCLEOTIDE SEQUENCE</scope>
</reference>
<protein>
    <submittedName>
        <fullName evidence="2">Uncharacterized protein</fullName>
    </submittedName>
</protein>
<gene>
    <name evidence="2" type="ORF">SDC9_43490</name>
</gene>
<name>A0A644W0T4_9ZZZZ</name>